<name>A0A5C6C5F8_9BACT</name>
<proteinExistence type="predicted"/>
<dbReference type="Proteomes" id="UP000319908">
    <property type="component" value="Unassembled WGS sequence"/>
</dbReference>
<dbReference type="EMBL" id="SJPU01000001">
    <property type="protein sequence ID" value="TWU18554.1"/>
    <property type="molecule type" value="Genomic_DNA"/>
</dbReference>
<gene>
    <name evidence="1" type="ORF">Poly21_07180</name>
</gene>
<evidence type="ECO:0000313" key="2">
    <source>
        <dbReference type="Proteomes" id="UP000319908"/>
    </source>
</evidence>
<comment type="caution">
    <text evidence="1">The sequence shown here is derived from an EMBL/GenBank/DDBJ whole genome shotgun (WGS) entry which is preliminary data.</text>
</comment>
<dbReference type="RefSeq" id="WP_146405581.1">
    <property type="nucleotide sequence ID" value="NZ_SJPU01000001.1"/>
</dbReference>
<protein>
    <submittedName>
        <fullName evidence="1">Uncharacterized protein</fullName>
    </submittedName>
</protein>
<organism evidence="1 2">
    <name type="scientific">Allorhodopirellula heiligendammensis</name>
    <dbReference type="NCBI Taxonomy" id="2714739"/>
    <lineage>
        <taxon>Bacteria</taxon>
        <taxon>Pseudomonadati</taxon>
        <taxon>Planctomycetota</taxon>
        <taxon>Planctomycetia</taxon>
        <taxon>Pirellulales</taxon>
        <taxon>Pirellulaceae</taxon>
        <taxon>Allorhodopirellula</taxon>
    </lineage>
</organism>
<dbReference type="AlphaFoldDB" id="A0A5C6C5F8"/>
<evidence type="ECO:0000313" key="1">
    <source>
        <dbReference type="EMBL" id="TWU18554.1"/>
    </source>
</evidence>
<sequence>MLFDELLDFATRFNGKSAQNRKGVELNAVPEPNIHIRQKRLRAGYDFEFLLEILNSVPVVN</sequence>
<accession>A0A5C6C5F8</accession>
<reference evidence="1 2" key="1">
    <citation type="journal article" date="2020" name="Antonie Van Leeuwenhoek">
        <title>Rhodopirellula heiligendammensis sp. nov., Rhodopirellula pilleata sp. nov., and Rhodopirellula solitaria sp. nov. isolated from natural or artificial marine surfaces in Northern Germany and California, USA, and emended description of the genus Rhodopirellula.</title>
        <authorList>
            <person name="Kallscheuer N."/>
            <person name="Wiegand S."/>
            <person name="Jogler M."/>
            <person name="Boedeker C."/>
            <person name="Peeters S.H."/>
            <person name="Rast P."/>
            <person name="Heuer A."/>
            <person name="Jetten M.S.M."/>
            <person name="Rohde M."/>
            <person name="Jogler C."/>
        </authorList>
    </citation>
    <scope>NUCLEOTIDE SEQUENCE [LARGE SCALE GENOMIC DNA]</scope>
    <source>
        <strain evidence="1 2">Poly21</strain>
    </source>
</reference>
<keyword evidence="2" id="KW-1185">Reference proteome</keyword>